<organism evidence="3 4">
    <name type="scientific">Planomonospora alba</name>
    <dbReference type="NCBI Taxonomy" id="161354"/>
    <lineage>
        <taxon>Bacteria</taxon>
        <taxon>Bacillati</taxon>
        <taxon>Actinomycetota</taxon>
        <taxon>Actinomycetes</taxon>
        <taxon>Streptosporangiales</taxon>
        <taxon>Streptosporangiaceae</taxon>
        <taxon>Planomonospora</taxon>
    </lineage>
</organism>
<keyword evidence="2" id="KW-0732">Signal</keyword>
<sequence>MKSGLASKLAAVGAGAAMLATMTAGLLATPAAAASGPKTHKAKAAVSVGTPKVSLSNYRGDCPVKVTFTTKIKVKVADGKTKVAYRWLRGNGSASSVKSFTVGKGVKYVTVKETHKIGSDTKGWEALQVLAPYKKTSQKSYFKVSCDDGYKHEIEDPRVYTKAWVDEGNCKARLVGRISTSGHRWVHYRWLVNGHVVDRGTVKVHGSTTVSHLIRTRDSLRGWAVLQVVDPYHTSSNKVGFKIWCKDWHKPGRDWHKPGKDWHRPGKPHAPKPDALVKVGHVSVNHTAAECPQANVTAAGSIYSSGPAKVRYEWVVNGKAVGGGHLTFDGSGTKTVSYSGASDGLKGGVVELRVDGDSKSGSYGAACAAPEKPADKTEDKPAPAPEASETKAPGA</sequence>
<feature type="signal peptide" evidence="2">
    <location>
        <begin position="1"/>
        <end position="33"/>
    </location>
</feature>
<dbReference type="EMBL" id="BAAAUT010000010">
    <property type="protein sequence ID" value="GAA3126295.1"/>
    <property type="molecule type" value="Genomic_DNA"/>
</dbReference>
<feature type="compositionally biased region" description="Basic and acidic residues" evidence="1">
    <location>
        <begin position="372"/>
        <end position="381"/>
    </location>
</feature>
<evidence type="ECO:0000256" key="2">
    <source>
        <dbReference type="SAM" id="SignalP"/>
    </source>
</evidence>
<feature type="region of interest" description="Disordered" evidence="1">
    <location>
        <begin position="355"/>
        <end position="395"/>
    </location>
</feature>
<evidence type="ECO:0008006" key="5">
    <source>
        <dbReference type="Google" id="ProtNLM"/>
    </source>
</evidence>
<dbReference type="RefSeq" id="WP_344857426.1">
    <property type="nucleotide sequence ID" value="NZ_BAAAUT010000010.1"/>
</dbReference>
<dbReference type="Proteomes" id="UP001500320">
    <property type="component" value="Unassembled WGS sequence"/>
</dbReference>
<evidence type="ECO:0000256" key="1">
    <source>
        <dbReference type="SAM" id="MobiDB-lite"/>
    </source>
</evidence>
<name>A0ABP6MUA8_9ACTN</name>
<accession>A0ABP6MUA8</accession>
<feature type="chain" id="PRO_5046573864" description="Ig-like domain-containing protein" evidence="2">
    <location>
        <begin position="34"/>
        <end position="395"/>
    </location>
</feature>
<reference evidence="4" key="1">
    <citation type="journal article" date="2019" name="Int. J. Syst. Evol. Microbiol.">
        <title>The Global Catalogue of Microorganisms (GCM) 10K type strain sequencing project: providing services to taxonomists for standard genome sequencing and annotation.</title>
        <authorList>
            <consortium name="The Broad Institute Genomics Platform"/>
            <consortium name="The Broad Institute Genome Sequencing Center for Infectious Disease"/>
            <person name="Wu L."/>
            <person name="Ma J."/>
        </authorList>
    </citation>
    <scope>NUCLEOTIDE SEQUENCE [LARGE SCALE GENOMIC DNA]</scope>
    <source>
        <strain evidence="4">JCM 9373</strain>
    </source>
</reference>
<gene>
    <name evidence="3" type="ORF">GCM10010466_16480</name>
</gene>
<comment type="caution">
    <text evidence="3">The sequence shown here is derived from an EMBL/GenBank/DDBJ whole genome shotgun (WGS) entry which is preliminary data.</text>
</comment>
<protein>
    <recommendedName>
        <fullName evidence="5">Ig-like domain-containing protein</fullName>
    </recommendedName>
</protein>
<evidence type="ECO:0000313" key="4">
    <source>
        <dbReference type="Proteomes" id="UP001500320"/>
    </source>
</evidence>
<evidence type="ECO:0000313" key="3">
    <source>
        <dbReference type="EMBL" id="GAA3126295.1"/>
    </source>
</evidence>
<proteinExistence type="predicted"/>
<keyword evidence="4" id="KW-1185">Reference proteome</keyword>